<keyword evidence="2" id="KW-1185">Reference proteome</keyword>
<dbReference type="AlphaFoldDB" id="A0AAV2NLS8"/>
<evidence type="ECO:0000313" key="2">
    <source>
        <dbReference type="Proteomes" id="UP001497644"/>
    </source>
</evidence>
<evidence type="ECO:0000313" key="1">
    <source>
        <dbReference type="EMBL" id="CAL1681209.1"/>
    </source>
</evidence>
<dbReference type="EMBL" id="OZ034826">
    <property type="protein sequence ID" value="CAL1681209.1"/>
    <property type="molecule type" value="Genomic_DNA"/>
</dbReference>
<accession>A0AAV2NLS8</accession>
<organism evidence="1 2">
    <name type="scientific">Lasius platythorax</name>
    <dbReference type="NCBI Taxonomy" id="488582"/>
    <lineage>
        <taxon>Eukaryota</taxon>
        <taxon>Metazoa</taxon>
        <taxon>Ecdysozoa</taxon>
        <taxon>Arthropoda</taxon>
        <taxon>Hexapoda</taxon>
        <taxon>Insecta</taxon>
        <taxon>Pterygota</taxon>
        <taxon>Neoptera</taxon>
        <taxon>Endopterygota</taxon>
        <taxon>Hymenoptera</taxon>
        <taxon>Apocrita</taxon>
        <taxon>Aculeata</taxon>
        <taxon>Formicoidea</taxon>
        <taxon>Formicidae</taxon>
        <taxon>Formicinae</taxon>
        <taxon>Lasius</taxon>
        <taxon>Lasius</taxon>
    </lineage>
</organism>
<proteinExistence type="predicted"/>
<dbReference type="Proteomes" id="UP001497644">
    <property type="component" value="Chromosome 3"/>
</dbReference>
<gene>
    <name evidence="1" type="ORF">LPLAT_LOCUS7309</name>
</gene>
<name>A0AAV2NLS8_9HYME</name>
<sequence length="29" mass="3342">MFDALNQKSTNEGLTPYSHDFKILKDSLQ</sequence>
<reference evidence="1" key="1">
    <citation type="submission" date="2024-04" db="EMBL/GenBank/DDBJ databases">
        <authorList>
            <consortium name="Molecular Ecology Group"/>
        </authorList>
    </citation>
    <scope>NUCLEOTIDE SEQUENCE</scope>
</reference>
<protein>
    <submittedName>
        <fullName evidence="1">Uncharacterized protein</fullName>
    </submittedName>
</protein>